<dbReference type="Pfam" id="PF00155">
    <property type="entry name" value="Aminotran_1_2"/>
    <property type="match status" value="1"/>
</dbReference>
<accession>A0ABR6WXQ3</accession>
<dbReference type="InterPro" id="IPR004839">
    <property type="entry name" value="Aminotransferase_I/II_large"/>
</dbReference>
<name>A0ABR6WXQ3_9FIRM</name>
<dbReference type="SUPFAM" id="SSF53383">
    <property type="entry name" value="PLP-dependent transferases"/>
    <property type="match status" value="1"/>
</dbReference>
<proteinExistence type="inferred from homology"/>
<sequence length="395" mass="43822">MLSDRVKNCGESMTLSLAEKAKKLKENGESVVDFGTGEPDFKTPDYICDGGKAAIDAGYTKYDAVAGVSALRQVISKKLREDHGLDYAPDNIIINSGAKSAIFIALQTILNPGDEVIVVRPYWVSYTEMIRLAGGVPVIAETQRENQFKLTPEELIYAITPKTKAIILNSPTNPTGVIYSLEELLKLSEVLVRNKIMVISDEVYEEFVYGDRNHISIASLNSEIKALTILVNGFSKTFAMTGWRLGYAAATSEIVAGMKRVQGHTLSHPSTISQYAGRVALAEKGAVTDDIIREFDERRQAMLQRLDQIPGIDYIYPESTFYIFVDIEEILSNRKKVLNPDTSLGFCEKLLDSARVVAVPGESFGMPNYIRLSFATTIEAIEEGFDRIEKFVNQY</sequence>
<keyword evidence="5" id="KW-0663">Pyridoxal phosphate</keyword>
<evidence type="ECO:0000313" key="8">
    <source>
        <dbReference type="EMBL" id="MBC3805415.1"/>
    </source>
</evidence>
<evidence type="ECO:0000313" key="9">
    <source>
        <dbReference type="Proteomes" id="UP000603234"/>
    </source>
</evidence>
<dbReference type="PRINTS" id="PR00753">
    <property type="entry name" value="ACCSYNTHASE"/>
</dbReference>
<evidence type="ECO:0000256" key="5">
    <source>
        <dbReference type="ARBA" id="ARBA00022898"/>
    </source>
</evidence>
<dbReference type="Gene3D" id="3.40.640.10">
    <property type="entry name" value="Type I PLP-dependent aspartate aminotransferase-like (Major domain)"/>
    <property type="match status" value="1"/>
</dbReference>
<feature type="domain" description="Aminotransferase class I/classII large" evidence="7">
    <location>
        <begin position="30"/>
        <end position="388"/>
    </location>
</feature>
<dbReference type="InterPro" id="IPR050596">
    <property type="entry name" value="AspAT/PAT-like"/>
</dbReference>
<dbReference type="EC" id="2.6.1.-" evidence="6"/>
<evidence type="ECO:0000256" key="6">
    <source>
        <dbReference type="RuleBase" id="RU000481"/>
    </source>
</evidence>
<dbReference type="PANTHER" id="PTHR46383">
    <property type="entry name" value="ASPARTATE AMINOTRANSFERASE"/>
    <property type="match status" value="1"/>
</dbReference>
<dbReference type="InterPro" id="IPR004838">
    <property type="entry name" value="NHTrfase_class1_PyrdxlP-BS"/>
</dbReference>
<keyword evidence="3 6" id="KW-0032">Aminotransferase</keyword>
<comment type="similarity">
    <text evidence="2 6">Belongs to the class-I pyridoxal-phosphate-dependent aminotransferase family.</text>
</comment>
<evidence type="ECO:0000256" key="4">
    <source>
        <dbReference type="ARBA" id="ARBA00022679"/>
    </source>
</evidence>
<dbReference type="Gene3D" id="3.90.1150.10">
    <property type="entry name" value="Aspartate Aminotransferase, domain 1"/>
    <property type="match status" value="1"/>
</dbReference>
<dbReference type="PROSITE" id="PS00105">
    <property type="entry name" value="AA_TRANSFER_CLASS_1"/>
    <property type="match status" value="1"/>
</dbReference>
<dbReference type="CDD" id="cd00609">
    <property type="entry name" value="AAT_like"/>
    <property type="match status" value="1"/>
</dbReference>
<dbReference type="InterPro" id="IPR015422">
    <property type="entry name" value="PyrdxlP-dep_Trfase_small"/>
</dbReference>
<evidence type="ECO:0000259" key="7">
    <source>
        <dbReference type="Pfam" id="PF00155"/>
    </source>
</evidence>
<dbReference type="GO" id="GO:0008483">
    <property type="term" value="F:transaminase activity"/>
    <property type="evidence" value="ECO:0007669"/>
    <property type="project" value="UniProtKB-KW"/>
</dbReference>
<evidence type="ECO:0000256" key="3">
    <source>
        <dbReference type="ARBA" id="ARBA00022576"/>
    </source>
</evidence>
<dbReference type="Proteomes" id="UP000603234">
    <property type="component" value="Unassembled WGS sequence"/>
</dbReference>
<reference evidence="8 9" key="1">
    <citation type="journal article" date="2020" name="mSystems">
        <title>Defining Genomic and Predicted Metabolic Features of the Acetobacterium Genus.</title>
        <authorList>
            <person name="Ross D.E."/>
            <person name="Marshall C.W."/>
            <person name="Gulliver D."/>
            <person name="May H.D."/>
            <person name="Norman R.S."/>
        </authorList>
    </citation>
    <scope>NUCLEOTIDE SEQUENCE [LARGE SCALE GENOMIC DNA]</scope>
    <source>
        <strain evidence="8 9">DSM 8238</strain>
    </source>
</reference>
<dbReference type="InterPro" id="IPR015424">
    <property type="entry name" value="PyrdxlP-dep_Trfase"/>
</dbReference>
<keyword evidence="9" id="KW-1185">Reference proteome</keyword>
<gene>
    <name evidence="8" type="ORF">GH808_13410</name>
</gene>
<evidence type="ECO:0000256" key="2">
    <source>
        <dbReference type="ARBA" id="ARBA00007441"/>
    </source>
</evidence>
<keyword evidence="4 6" id="KW-0808">Transferase</keyword>
<protein>
    <recommendedName>
        <fullName evidence="6">Aminotransferase</fullName>
        <ecNumber evidence="6">2.6.1.-</ecNumber>
    </recommendedName>
</protein>
<comment type="cofactor">
    <cofactor evidence="1 6">
        <name>pyridoxal 5'-phosphate</name>
        <dbReference type="ChEBI" id="CHEBI:597326"/>
    </cofactor>
</comment>
<dbReference type="InterPro" id="IPR015421">
    <property type="entry name" value="PyrdxlP-dep_Trfase_major"/>
</dbReference>
<comment type="caution">
    <text evidence="8">The sequence shown here is derived from an EMBL/GenBank/DDBJ whole genome shotgun (WGS) entry which is preliminary data.</text>
</comment>
<organism evidence="8 9">
    <name type="scientific">Acetobacterium fimetarium</name>
    <dbReference type="NCBI Taxonomy" id="52691"/>
    <lineage>
        <taxon>Bacteria</taxon>
        <taxon>Bacillati</taxon>
        <taxon>Bacillota</taxon>
        <taxon>Clostridia</taxon>
        <taxon>Eubacteriales</taxon>
        <taxon>Eubacteriaceae</taxon>
        <taxon>Acetobacterium</taxon>
    </lineage>
</organism>
<dbReference type="EMBL" id="WJBC01000027">
    <property type="protein sequence ID" value="MBC3805415.1"/>
    <property type="molecule type" value="Genomic_DNA"/>
</dbReference>
<dbReference type="PANTHER" id="PTHR46383:SF1">
    <property type="entry name" value="ASPARTATE AMINOTRANSFERASE"/>
    <property type="match status" value="1"/>
</dbReference>
<evidence type="ECO:0000256" key="1">
    <source>
        <dbReference type="ARBA" id="ARBA00001933"/>
    </source>
</evidence>